<sequence>MLQNAKLLHAFAFLNESQWDEKWYRLEESPLQRTLHDDYREEKKYARINAANKRLSDAATTMSTKAMCYECLLEASNSRIRGFDGRRRVSCSCLV</sequence>
<gene>
    <name evidence="1" type="ORF">M9458_028382</name>
</gene>
<protein>
    <submittedName>
        <fullName evidence="1">Uncharacterized protein</fullName>
    </submittedName>
</protein>
<comment type="caution">
    <text evidence="1">The sequence shown here is derived from an EMBL/GenBank/DDBJ whole genome shotgun (WGS) entry which is preliminary data.</text>
</comment>
<reference evidence="1 2" key="1">
    <citation type="submission" date="2024-05" db="EMBL/GenBank/DDBJ databases">
        <title>Genome sequencing and assembly of Indian major carp, Cirrhinus mrigala (Hamilton, 1822).</title>
        <authorList>
            <person name="Mohindra V."/>
            <person name="Chowdhury L.M."/>
            <person name="Lal K."/>
            <person name="Jena J.K."/>
        </authorList>
    </citation>
    <scope>NUCLEOTIDE SEQUENCE [LARGE SCALE GENOMIC DNA]</scope>
    <source>
        <strain evidence="1">CM1030</strain>
        <tissue evidence="1">Blood</tissue>
    </source>
</reference>
<dbReference type="EMBL" id="JAMKFB020000014">
    <property type="protein sequence ID" value="KAL0176052.1"/>
    <property type="molecule type" value="Genomic_DNA"/>
</dbReference>
<name>A0ABD0PQH9_CIRMR</name>
<organism evidence="1 2">
    <name type="scientific">Cirrhinus mrigala</name>
    <name type="common">Mrigala</name>
    <dbReference type="NCBI Taxonomy" id="683832"/>
    <lineage>
        <taxon>Eukaryota</taxon>
        <taxon>Metazoa</taxon>
        <taxon>Chordata</taxon>
        <taxon>Craniata</taxon>
        <taxon>Vertebrata</taxon>
        <taxon>Euteleostomi</taxon>
        <taxon>Actinopterygii</taxon>
        <taxon>Neopterygii</taxon>
        <taxon>Teleostei</taxon>
        <taxon>Ostariophysi</taxon>
        <taxon>Cypriniformes</taxon>
        <taxon>Cyprinidae</taxon>
        <taxon>Labeoninae</taxon>
        <taxon>Labeonini</taxon>
        <taxon>Cirrhinus</taxon>
    </lineage>
</organism>
<accession>A0ABD0PQH9</accession>
<keyword evidence="2" id="KW-1185">Reference proteome</keyword>
<dbReference type="AlphaFoldDB" id="A0ABD0PQH9"/>
<feature type="non-terminal residue" evidence="1">
    <location>
        <position position="95"/>
    </location>
</feature>
<evidence type="ECO:0000313" key="2">
    <source>
        <dbReference type="Proteomes" id="UP001529510"/>
    </source>
</evidence>
<proteinExistence type="predicted"/>
<evidence type="ECO:0000313" key="1">
    <source>
        <dbReference type="EMBL" id="KAL0176052.1"/>
    </source>
</evidence>
<dbReference type="Proteomes" id="UP001529510">
    <property type="component" value="Unassembled WGS sequence"/>
</dbReference>